<feature type="domain" description="Methyltransferase" evidence="9">
    <location>
        <begin position="83"/>
        <end position="229"/>
    </location>
</feature>
<evidence type="ECO:0000256" key="7">
    <source>
        <dbReference type="ARBA" id="ARBA00047943"/>
    </source>
</evidence>
<evidence type="ECO:0000313" key="11">
    <source>
        <dbReference type="Proteomes" id="UP000050996"/>
    </source>
</evidence>
<dbReference type="EMBL" id="LJIX01000006">
    <property type="protein sequence ID" value="KQL19469.1"/>
    <property type="molecule type" value="Genomic_DNA"/>
</dbReference>
<evidence type="ECO:0000256" key="8">
    <source>
        <dbReference type="ARBA" id="ARBA00048428"/>
    </source>
</evidence>
<protein>
    <recommendedName>
        <fullName evidence="5">Arsenite methyltransferase</fullName>
        <ecNumber evidence="4">2.1.1.137</ecNumber>
    </recommendedName>
</protein>
<comment type="catalytic activity">
    <reaction evidence="6">
        <text>arsenic triglutathione + [thioredoxin]-dithiol + S-adenosyl-L-methionine + 2 H2O = methylarsonous acid + [thioredoxin]-disulfide + 3 glutathione + S-adenosyl-L-homocysteine + H(+)</text>
        <dbReference type="Rhea" id="RHEA:69460"/>
        <dbReference type="Rhea" id="RHEA-COMP:10698"/>
        <dbReference type="Rhea" id="RHEA-COMP:10700"/>
        <dbReference type="ChEBI" id="CHEBI:15377"/>
        <dbReference type="ChEBI" id="CHEBI:15378"/>
        <dbReference type="ChEBI" id="CHEBI:17826"/>
        <dbReference type="ChEBI" id="CHEBI:29950"/>
        <dbReference type="ChEBI" id="CHEBI:50058"/>
        <dbReference type="ChEBI" id="CHEBI:57856"/>
        <dbReference type="ChEBI" id="CHEBI:57925"/>
        <dbReference type="ChEBI" id="CHEBI:59789"/>
        <dbReference type="ChEBI" id="CHEBI:183640"/>
        <dbReference type="EC" id="2.1.1.137"/>
    </reaction>
</comment>
<keyword evidence="1 10" id="KW-0808">Transferase</keyword>
<dbReference type="AlphaFoldDB" id="A0A0Q3T7H2"/>
<proteinExistence type="inferred from homology"/>
<evidence type="ECO:0000256" key="1">
    <source>
        <dbReference type="ARBA" id="ARBA00022679"/>
    </source>
</evidence>
<dbReference type="GO" id="GO:0032259">
    <property type="term" value="P:methylation"/>
    <property type="evidence" value="ECO:0007669"/>
    <property type="project" value="UniProtKB-KW"/>
</dbReference>
<dbReference type="EC" id="2.1.1.137" evidence="4"/>
<dbReference type="InterPro" id="IPR029063">
    <property type="entry name" value="SAM-dependent_MTases_sf"/>
</dbReference>
<dbReference type="STRING" id="1637975.AN957_13465"/>
<evidence type="ECO:0000256" key="3">
    <source>
        <dbReference type="ARBA" id="ARBA00034487"/>
    </source>
</evidence>
<keyword evidence="11" id="KW-1185">Reference proteome</keyword>
<dbReference type="NCBIfam" id="NF008823">
    <property type="entry name" value="PRK11873.1"/>
    <property type="match status" value="1"/>
</dbReference>
<dbReference type="CDD" id="cd02440">
    <property type="entry name" value="AdoMet_MTases"/>
    <property type="match status" value="1"/>
</dbReference>
<evidence type="ECO:0000256" key="5">
    <source>
        <dbReference type="ARBA" id="ARBA00034545"/>
    </source>
</evidence>
<organism evidence="10 11">
    <name type="scientific">Cytobacillus solani</name>
    <dbReference type="NCBI Taxonomy" id="1637975"/>
    <lineage>
        <taxon>Bacteria</taxon>
        <taxon>Bacillati</taxon>
        <taxon>Bacillota</taxon>
        <taxon>Bacilli</taxon>
        <taxon>Bacillales</taxon>
        <taxon>Bacillaceae</taxon>
        <taxon>Cytobacillus</taxon>
    </lineage>
</organism>
<evidence type="ECO:0000256" key="2">
    <source>
        <dbReference type="ARBA" id="ARBA00022691"/>
    </source>
</evidence>
<comment type="catalytic activity">
    <reaction evidence="8">
        <text>arsenic triglutathione + 3 [thioredoxin]-dithiol + 3 S-adenosyl-L-methionine = trimethylarsine + 3 [thioredoxin]-disulfide + 3 glutathione + 3 S-adenosyl-L-homocysteine + 3 H(+)</text>
        <dbReference type="Rhea" id="RHEA:69432"/>
        <dbReference type="Rhea" id="RHEA-COMP:10698"/>
        <dbReference type="Rhea" id="RHEA-COMP:10700"/>
        <dbReference type="ChEBI" id="CHEBI:15378"/>
        <dbReference type="ChEBI" id="CHEBI:27130"/>
        <dbReference type="ChEBI" id="CHEBI:29950"/>
        <dbReference type="ChEBI" id="CHEBI:50058"/>
        <dbReference type="ChEBI" id="CHEBI:57856"/>
        <dbReference type="ChEBI" id="CHEBI:57925"/>
        <dbReference type="ChEBI" id="CHEBI:59789"/>
        <dbReference type="ChEBI" id="CHEBI:183640"/>
        <dbReference type="EC" id="2.1.1.137"/>
    </reaction>
</comment>
<dbReference type="SUPFAM" id="SSF53335">
    <property type="entry name" value="S-adenosyl-L-methionine-dependent methyltransferases"/>
    <property type="match status" value="1"/>
</dbReference>
<keyword evidence="10" id="KW-0489">Methyltransferase</keyword>
<comment type="similarity">
    <text evidence="3">Belongs to the methyltransferase superfamily. Arsenite methyltransferase family.</text>
</comment>
<comment type="caution">
    <text evidence="10">The sequence shown here is derived from an EMBL/GenBank/DDBJ whole genome shotgun (WGS) entry which is preliminary data.</text>
</comment>
<name>A0A0Q3T7H2_9BACI</name>
<dbReference type="InterPro" id="IPR026669">
    <property type="entry name" value="Arsenite_MeTrfase-like"/>
</dbReference>
<gene>
    <name evidence="10" type="primary">arsM</name>
    <name evidence="10" type="ORF">AN957_13465</name>
</gene>
<dbReference type="PANTHER" id="PTHR43675:SF8">
    <property type="entry name" value="ARSENITE METHYLTRANSFERASE"/>
    <property type="match status" value="1"/>
</dbReference>
<comment type="catalytic activity">
    <reaction evidence="7">
        <text>arsenic triglutathione + 2 [thioredoxin]-dithiol + 2 S-adenosyl-L-methionine + H2O = dimethylarsinous acid + 2 [thioredoxin]-disulfide + 3 glutathione + 2 S-adenosyl-L-homocysteine + 2 H(+)</text>
        <dbReference type="Rhea" id="RHEA:69464"/>
        <dbReference type="Rhea" id="RHEA-COMP:10698"/>
        <dbReference type="Rhea" id="RHEA-COMP:10700"/>
        <dbReference type="ChEBI" id="CHEBI:15377"/>
        <dbReference type="ChEBI" id="CHEBI:15378"/>
        <dbReference type="ChEBI" id="CHEBI:23808"/>
        <dbReference type="ChEBI" id="CHEBI:29950"/>
        <dbReference type="ChEBI" id="CHEBI:50058"/>
        <dbReference type="ChEBI" id="CHEBI:57856"/>
        <dbReference type="ChEBI" id="CHEBI:57925"/>
        <dbReference type="ChEBI" id="CHEBI:59789"/>
        <dbReference type="ChEBI" id="CHEBI:183640"/>
        <dbReference type="EC" id="2.1.1.137"/>
    </reaction>
</comment>
<keyword evidence="2" id="KW-0949">S-adenosyl-L-methionine</keyword>
<dbReference type="PANTHER" id="PTHR43675">
    <property type="entry name" value="ARSENITE METHYLTRANSFERASE"/>
    <property type="match status" value="1"/>
</dbReference>
<evidence type="ECO:0000256" key="6">
    <source>
        <dbReference type="ARBA" id="ARBA00047941"/>
    </source>
</evidence>
<evidence type="ECO:0000256" key="4">
    <source>
        <dbReference type="ARBA" id="ARBA00034521"/>
    </source>
</evidence>
<dbReference type="Proteomes" id="UP000050996">
    <property type="component" value="Unassembled WGS sequence"/>
</dbReference>
<dbReference type="RefSeq" id="WP_056684626.1">
    <property type="nucleotide sequence ID" value="NZ_CP041305.1"/>
</dbReference>
<dbReference type="Pfam" id="PF13847">
    <property type="entry name" value="Methyltransf_31"/>
    <property type="match status" value="1"/>
</dbReference>
<evidence type="ECO:0000313" key="10">
    <source>
        <dbReference type="EMBL" id="KQL19469.1"/>
    </source>
</evidence>
<accession>A0A0Q3T7H2</accession>
<evidence type="ECO:0000259" key="9">
    <source>
        <dbReference type="Pfam" id="PF13847"/>
    </source>
</evidence>
<dbReference type="Gene3D" id="3.40.50.150">
    <property type="entry name" value="Vaccinia Virus protein VP39"/>
    <property type="match status" value="1"/>
</dbReference>
<sequence length="267" mass="29190">MSEVQNDKIRNNVRQNYKEIALRVVSNDNCCAPSCCTPEENQNISIEEISKKMGYTTEELKNIPNGANMGLGCGNPQAIAELKEGETVLDLGSGGGFDCFLASPKVGDKGRVIGVDMTPEMITKSRNNAEKSQFNNVEFRLGEIENLPVADSSVDVIISNCVINLSPNKKRVFNEAYRVLKEGGRLAISDVVMTTELPEKLQADIQLYSGCISGASTVDNLADLINQAGFKNIAIIPKDESKEFIKEWAPDHNVEEYILSAIITAVK</sequence>
<dbReference type="InterPro" id="IPR025714">
    <property type="entry name" value="Methyltranfer_dom"/>
</dbReference>
<dbReference type="GO" id="GO:0030791">
    <property type="term" value="F:arsenite methyltransferase activity"/>
    <property type="evidence" value="ECO:0007669"/>
    <property type="project" value="UniProtKB-EC"/>
</dbReference>
<dbReference type="PATRIC" id="fig|1637975.4.peg.2550"/>
<reference evidence="10 11" key="1">
    <citation type="submission" date="2015-09" db="EMBL/GenBank/DDBJ databases">
        <title>Genome sequencing project for genomic taxonomy and phylogenomics of Bacillus-like bacteria.</title>
        <authorList>
            <person name="Liu B."/>
            <person name="Wang J."/>
            <person name="Zhu Y."/>
            <person name="Liu G."/>
            <person name="Chen Q."/>
            <person name="Chen Z."/>
            <person name="Lan J."/>
            <person name="Che J."/>
            <person name="Ge C."/>
            <person name="Shi H."/>
            <person name="Pan Z."/>
            <person name="Liu X."/>
        </authorList>
    </citation>
    <scope>NUCLEOTIDE SEQUENCE [LARGE SCALE GENOMIC DNA]</scope>
    <source>
        <strain evidence="10 11">FJAT-18043</strain>
    </source>
</reference>